<dbReference type="Gene3D" id="2.40.128.200">
    <property type="match status" value="1"/>
</dbReference>
<evidence type="ECO:0000256" key="1">
    <source>
        <dbReference type="ARBA" id="ARBA00022729"/>
    </source>
</evidence>
<dbReference type="PROSITE" id="PS51257">
    <property type="entry name" value="PROKAR_LIPOPROTEIN"/>
    <property type="match status" value="1"/>
</dbReference>
<feature type="domain" description="C-type lysozyme inhibitor" evidence="6">
    <location>
        <begin position="302"/>
        <end position="364"/>
    </location>
</feature>
<accession>A0A1Y2KZA0</accession>
<dbReference type="Pfam" id="PF09864">
    <property type="entry name" value="MliC"/>
    <property type="match status" value="1"/>
</dbReference>
<evidence type="ECO:0000313" key="7">
    <source>
        <dbReference type="EMBL" id="OSQ37501.1"/>
    </source>
</evidence>
<name>A0A1Y2KZA0_9PROT</name>
<dbReference type="PANTHER" id="PTHR38013">
    <property type="entry name" value="GLYCOPROTEIN/POLYSACCHARIDE METABOLISM"/>
    <property type="match status" value="1"/>
</dbReference>
<evidence type="ECO:0000259" key="6">
    <source>
        <dbReference type="Pfam" id="PF09864"/>
    </source>
</evidence>
<evidence type="ECO:0000256" key="5">
    <source>
        <dbReference type="SAM" id="SignalP"/>
    </source>
</evidence>
<protein>
    <recommendedName>
        <fullName evidence="6">C-type lysozyme inhibitor domain-containing protein</fullName>
    </recommendedName>
</protein>
<dbReference type="InterPro" id="IPR018660">
    <property type="entry name" value="MliC"/>
</dbReference>
<sequence>MRVGMAFAAIMSVAACSLPAPQTDTIAGTVYYRERIAMTPSNILTVRLLDMSRADVPASEIAAKSQPATNPPMVFELPYQTSSIDPDHRYAVEAVISDGAGKNLFRNETSYQVLTGGNPDAVNIEVAMLRQQPGVDKGHQAQKSRTDKLTGKIDKSLSQYRKIARKYAADQGDGSFEAFVTDEGQPVLIRQSRDLADYGASDIAFYFSNGTLLRFQERATRSNFGSTVANAAAKGAVLEYELQLDFAKGKYQTGEKRINGNVSAPDKHEISSAQTQAKLVQTRLKTELAATEMSEPDGRQTFVCDDQSRFYASFDQDNDQVRIEFLGREPLILPQKRAASGFMYGNDDYELRGKGQNATWSSLADGSKTGCSVSAEIAGLVLAPGDFEVVTVASLMQSGNAEWTRYFDDMMPAIKACLQRPVGDLPSVLKAWPMNHGTVGVRTVNINGGRYDCLAPTTGLGDIHVEAVEGATNVLPGERDVMFTPASGAYPADACYQHKKLEKDGVFIGWLSRNACES</sequence>
<gene>
    <name evidence="7" type="ORF">TMES_14710</name>
</gene>
<feature type="chain" id="PRO_5012056408" description="C-type lysozyme inhibitor domain-containing protein" evidence="5">
    <location>
        <begin position="20"/>
        <end position="518"/>
    </location>
</feature>
<evidence type="ECO:0000313" key="8">
    <source>
        <dbReference type="Proteomes" id="UP000193391"/>
    </source>
</evidence>
<evidence type="ECO:0000256" key="3">
    <source>
        <dbReference type="ARBA" id="ARBA00023139"/>
    </source>
</evidence>
<reference evidence="7 8" key="1">
    <citation type="submission" date="2014-03" db="EMBL/GenBank/DDBJ databases">
        <title>The draft genome sequence of Thalassospira mesophila JCM 18969.</title>
        <authorList>
            <person name="Lai Q."/>
            <person name="Shao Z."/>
        </authorList>
    </citation>
    <scope>NUCLEOTIDE SEQUENCE [LARGE SCALE GENOMIC DNA]</scope>
    <source>
        <strain evidence="7 8">JCM 18969</strain>
    </source>
</reference>
<dbReference type="InterPro" id="IPR036328">
    <property type="entry name" value="MliC_sf"/>
</dbReference>
<dbReference type="PANTHER" id="PTHR38013:SF1">
    <property type="entry name" value="GLYCOPROTEIN_POLYSACCHARIDE METABOLISM"/>
    <property type="match status" value="1"/>
</dbReference>
<dbReference type="STRING" id="1293891.TMES_14710"/>
<dbReference type="InterPro" id="IPR053196">
    <property type="entry name" value="Lipoprotein_YbaY-like"/>
</dbReference>
<dbReference type="AlphaFoldDB" id="A0A1Y2KZA0"/>
<keyword evidence="1 5" id="KW-0732">Signal</keyword>
<proteinExistence type="predicted"/>
<feature type="signal peptide" evidence="5">
    <location>
        <begin position="1"/>
        <end position="19"/>
    </location>
</feature>
<keyword evidence="8" id="KW-1185">Reference proteome</keyword>
<dbReference type="SUPFAM" id="SSF141488">
    <property type="entry name" value="YdhA-like"/>
    <property type="match status" value="1"/>
</dbReference>
<evidence type="ECO:0000256" key="2">
    <source>
        <dbReference type="ARBA" id="ARBA00023136"/>
    </source>
</evidence>
<keyword evidence="3" id="KW-0564">Palmitate</keyword>
<evidence type="ECO:0000256" key="4">
    <source>
        <dbReference type="ARBA" id="ARBA00023288"/>
    </source>
</evidence>
<organism evidence="7 8">
    <name type="scientific">Thalassospira mesophila</name>
    <dbReference type="NCBI Taxonomy" id="1293891"/>
    <lineage>
        <taxon>Bacteria</taxon>
        <taxon>Pseudomonadati</taxon>
        <taxon>Pseudomonadota</taxon>
        <taxon>Alphaproteobacteria</taxon>
        <taxon>Rhodospirillales</taxon>
        <taxon>Thalassospiraceae</taxon>
        <taxon>Thalassospira</taxon>
    </lineage>
</organism>
<dbReference type="Pfam" id="PF09619">
    <property type="entry name" value="YscW"/>
    <property type="match status" value="1"/>
</dbReference>
<keyword evidence="4" id="KW-0449">Lipoprotein</keyword>
<dbReference type="Proteomes" id="UP000193391">
    <property type="component" value="Unassembled WGS sequence"/>
</dbReference>
<dbReference type="EMBL" id="JFKA01000006">
    <property type="protein sequence ID" value="OSQ37501.1"/>
    <property type="molecule type" value="Genomic_DNA"/>
</dbReference>
<dbReference type="InterPro" id="IPR039366">
    <property type="entry name" value="Pilotin"/>
</dbReference>
<keyword evidence="2" id="KW-0472">Membrane</keyword>
<comment type="caution">
    <text evidence="7">The sequence shown here is derived from an EMBL/GenBank/DDBJ whole genome shotgun (WGS) entry which is preliminary data.</text>
</comment>